<gene>
    <name evidence="1" type="ORF">IT41_01015</name>
    <name evidence="2" type="ORF">SAMN04487972_102156</name>
</gene>
<evidence type="ECO:0008006" key="5">
    <source>
        <dbReference type="Google" id="ProtNLM"/>
    </source>
</evidence>
<dbReference type="AlphaFoldDB" id="A0A099F9M0"/>
<dbReference type="STRING" id="376733.SAMN04487972_102156"/>
<evidence type="ECO:0000313" key="3">
    <source>
        <dbReference type="Proteomes" id="UP000029846"/>
    </source>
</evidence>
<accession>A0A099F9M0</accession>
<reference evidence="1 3" key="2">
    <citation type="submission" date="2014-10" db="EMBL/GenBank/DDBJ databases">
        <title>Paracoccus sanguinis sp. nov., isolated from clinical specimens of New York State patients.</title>
        <authorList>
            <person name="Mingle L.A."/>
            <person name="Cole J.A."/>
            <person name="Lapierre P."/>
            <person name="Musser K.A."/>
        </authorList>
    </citation>
    <scope>NUCLEOTIDE SEQUENCE [LARGE SCALE GENOMIC DNA]</scope>
    <source>
        <strain evidence="1 3">JCM 14014</strain>
    </source>
</reference>
<dbReference type="eggNOG" id="COG1215">
    <property type="taxonomic scope" value="Bacteria"/>
</dbReference>
<protein>
    <recommendedName>
        <fullName evidence="5">Glycosyl transferase family 2</fullName>
    </recommendedName>
</protein>
<reference evidence="1 3" key="1">
    <citation type="submission" date="2014-09" db="EMBL/GenBank/DDBJ databases">
        <authorList>
            <person name="McGinnis J.M."/>
            <person name="Wolfgang W.J."/>
        </authorList>
    </citation>
    <scope>NUCLEOTIDE SEQUENCE [LARGE SCALE GENOMIC DNA]</scope>
    <source>
        <strain evidence="1 3">JCM 14014</strain>
    </source>
</reference>
<dbReference type="EMBL" id="JRKN01000001">
    <property type="protein sequence ID" value="KGJ06787.1"/>
    <property type="molecule type" value="Genomic_DNA"/>
</dbReference>
<evidence type="ECO:0000313" key="4">
    <source>
        <dbReference type="Proteomes" id="UP000182312"/>
    </source>
</evidence>
<evidence type="ECO:0000313" key="1">
    <source>
        <dbReference type="EMBL" id="KGJ06787.1"/>
    </source>
</evidence>
<dbReference type="RefSeq" id="WP_036737976.1">
    <property type="nucleotide sequence ID" value="NZ_FOJO01000002.1"/>
</dbReference>
<dbReference type="EMBL" id="FOJO01000002">
    <property type="protein sequence ID" value="SFA41581.1"/>
    <property type="molecule type" value="Genomic_DNA"/>
</dbReference>
<sequence length="243" mass="27134">MIRAHLATFPPRRRLLRRTCAAILPQVDHLFVVLNGYQEIPGYLAKDARVTAIIPDRDVKDAGKFWFTPAPDDIVFTIDDDIGYPADYVARTLAHLNAIGPQGNVVGYQGNIYVGPRAAPQTAWDNYIFHQPVEQVLGASIIGTGTLCARGSSIPPLSEIEPNAGACDIPFCHWLFRNGILPWILPREAGWLSNDLPRNLKPSSLFHSVARKGHAAYKELLWSFATRWPHANIRHDRFQARPA</sequence>
<reference evidence="2 4" key="3">
    <citation type="submission" date="2016-10" db="EMBL/GenBank/DDBJ databases">
        <authorList>
            <person name="de Groot N.N."/>
        </authorList>
    </citation>
    <scope>NUCLEOTIDE SEQUENCE [LARGE SCALE GENOMIC DNA]</scope>
    <source>
        <strain evidence="2 4">CGMCC 1.6117</strain>
    </source>
</reference>
<dbReference type="SUPFAM" id="SSF53448">
    <property type="entry name" value="Nucleotide-diphospho-sugar transferases"/>
    <property type="match status" value="1"/>
</dbReference>
<name>A0A099F9M0_9RHOB</name>
<dbReference type="Proteomes" id="UP000029846">
    <property type="component" value="Unassembled WGS sequence"/>
</dbReference>
<dbReference type="Proteomes" id="UP000182312">
    <property type="component" value="Unassembled WGS sequence"/>
</dbReference>
<organism evidence="1 3">
    <name type="scientific">Paracoccus halophilus</name>
    <dbReference type="NCBI Taxonomy" id="376733"/>
    <lineage>
        <taxon>Bacteria</taxon>
        <taxon>Pseudomonadati</taxon>
        <taxon>Pseudomonadota</taxon>
        <taxon>Alphaproteobacteria</taxon>
        <taxon>Rhodobacterales</taxon>
        <taxon>Paracoccaceae</taxon>
        <taxon>Paracoccus</taxon>
    </lineage>
</organism>
<dbReference type="OrthoDB" id="9802649at2"/>
<keyword evidence="3" id="KW-1185">Reference proteome</keyword>
<dbReference type="InterPro" id="IPR029044">
    <property type="entry name" value="Nucleotide-diphossugar_trans"/>
</dbReference>
<evidence type="ECO:0000313" key="2">
    <source>
        <dbReference type="EMBL" id="SFA41581.1"/>
    </source>
</evidence>
<proteinExistence type="predicted"/>